<dbReference type="SUPFAM" id="SSF81383">
    <property type="entry name" value="F-box domain"/>
    <property type="match status" value="1"/>
</dbReference>
<dbReference type="PANTHER" id="PTHR38926">
    <property type="entry name" value="F-BOX DOMAIN CONTAINING PROTEIN, EXPRESSED"/>
    <property type="match status" value="1"/>
</dbReference>
<feature type="domain" description="F-box" evidence="2">
    <location>
        <begin position="7"/>
        <end position="55"/>
    </location>
</feature>
<comment type="caution">
    <text evidence="3">The sequence shown here is derived from an EMBL/GenBank/DDBJ whole genome shotgun (WGS) entry which is preliminary data.</text>
</comment>
<feature type="compositionally biased region" description="Acidic residues" evidence="1">
    <location>
        <begin position="336"/>
        <end position="383"/>
    </location>
</feature>
<dbReference type="Gene3D" id="1.20.1280.50">
    <property type="match status" value="1"/>
</dbReference>
<evidence type="ECO:0000313" key="3">
    <source>
        <dbReference type="EMBL" id="TVT99943.1"/>
    </source>
</evidence>
<dbReference type="InterPro" id="IPR032675">
    <property type="entry name" value="LRR_dom_sf"/>
</dbReference>
<dbReference type="Gramene" id="TVT99943">
    <property type="protein sequence ID" value="TVT99943"/>
    <property type="gene ID" value="EJB05_54658"/>
</dbReference>
<dbReference type="Pfam" id="PF12937">
    <property type="entry name" value="F-box-like"/>
    <property type="match status" value="1"/>
</dbReference>
<dbReference type="AlphaFoldDB" id="A0A5J9SLW5"/>
<dbReference type="OrthoDB" id="2095648at2759"/>
<gene>
    <name evidence="3" type="ORF">EJB05_54658</name>
</gene>
<feature type="non-terminal residue" evidence="3">
    <location>
        <position position="1"/>
    </location>
</feature>
<proteinExistence type="predicted"/>
<dbReference type="InterPro" id="IPR036047">
    <property type="entry name" value="F-box-like_dom_sf"/>
</dbReference>
<dbReference type="Gene3D" id="3.80.10.10">
    <property type="entry name" value="Ribonuclease Inhibitor"/>
    <property type="match status" value="1"/>
</dbReference>
<name>A0A5J9SLW5_9POAL</name>
<evidence type="ECO:0000313" key="4">
    <source>
        <dbReference type="Proteomes" id="UP000324897"/>
    </source>
</evidence>
<keyword evidence="4" id="KW-1185">Reference proteome</keyword>
<sequence>MAPSSPPPDWGDLPEDALMTVFERLGTAELLLGASVVCRSWFRLATGEPQLWRRVDLTGCFDPTIDMEAMARAAVDRAAGRLEHFAADRFATDAVLEYIAERLRVLLFSPFPIPRLGFQDSLVDVPLFWILYGLDPQDSIGAYVILGYAGKIRTDCLKSLRLLNCMDFSYKGLVVVGLRNPHIEEVELTGCLPLHKILKIPTGAVGCIFAHLKCLRLNDRWFDIELDDVLDNYLARGIADSMPELRDLQLFANRLHNNALYDILDKCPHLESLDLRHCFNIVVDAELEARCSKLKVVRFPKDSTKDYEYETLIEKFSLRSLAIQIEPPPEWLFPGSDDDNEDDGDSGDDNEDDGDSGDDNEDDGDSNEDDGDSGDGSEDDEDGDVYYLVTYSCCEFGIYNCRPHHFHSQIIHDDLH</sequence>
<reference evidence="3 4" key="1">
    <citation type="journal article" date="2019" name="Sci. Rep.">
        <title>A high-quality genome of Eragrostis curvula grass provides insights into Poaceae evolution and supports new strategies to enhance forage quality.</title>
        <authorList>
            <person name="Carballo J."/>
            <person name="Santos B.A.C.M."/>
            <person name="Zappacosta D."/>
            <person name="Garbus I."/>
            <person name="Selva J.P."/>
            <person name="Gallo C.A."/>
            <person name="Diaz A."/>
            <person name="Albertini E."/>
            <person name="Caccamo M."/>
            <person name="Echenique V."/>
        </authorList>
    </citation>
    <scope>NUCLEOTIDE SEQUENCE [LARGE SCALE GENOMIC DNA]</scope>
    <source>
        <strain evidence="4">cv. Victoria</strain>
        <tissue evidence="3">Leaf</tissue>
    </source>
</reference>
<organism evidence="3 4">
    <name type="scientific">Eragrostis curvula</name>
    <name type="common">weeping love grass</name>
    <dbReference type="NCBI Taxonomy" id="38414"/>
    <lineage>
        <taxon>Eukaryota</taxon>
        <taxon>Viridiplantae</taxon>
        <taxon>Streptophyta</taxon>
        <taxon>Embryophyta</taxon>
        <taxon>Tracheophyta</taxon>
        <taxon>Spermatophyta</taxon>
        <taxon>Magnoliopsida</taxon>
        <taxon>Liliopsida</taxon>
        <taxon>Poales</taxon>
        <taxon>Poaceae</taxon>
        <taxon>PACMAD clade</taxon>
        <taxon>Chloridoideae</taxon>
        <taxon>Eragrostideae</taxon>
        <taxon>Eragrostidinae</taxon>
        <taxon>Eragrostis</taxon>
    </lineage>
</organism>
<dbReference type="SUPFAM" id="SSF52047">
    <property type="entry name" value="RNI-like"/>
    <property type="match status" value="1"/>
</dbReference>
<evidence type="ECO:0000256" key="1">
    <source>
        <dbReference type="SAM" id="MobiDB-lite"/>
    </source>
</evidence>
<protein>
    <recommendedName>
        <fullName evidence="2">F-box domain-containing protein</fullName>
    </recommendedName>
</protein>
<evidence type="ECO:0000259" key="2">
    <source>
        <dbReference type="PROSITE" id="PS50181"/>
    </source>
</evidence>
<accession>A0A5J9SLW5</accession>
<dbReference type="InterPro" id="IPR001810">
    <property type="entry name" value="F-box_dom"/>
</dbReference>
<dbReference type="PROSITE" id="PS50181">
    <property type="entry name" value="FBOX"/>
    <property type="match status" value="1"/>
</dbReference>
<dbReference type="FunFam" id="1.20.1280.50:FF:000037">
    <property type="entry name" value="F-box protein SKIP19"/>
    <property type="match status" value="1"/>
</dbReference>
<dbReference type="Proteomes" id="UP000324897">
    <property type="component" value="Unassembled WGS sequence"/>
</dbReference>
<dbReference type="PANTHER" id="PTHR38926:SF2">
    <property type="entry name" value="F-BOX_LRR-REPEAT PROTEIN 21-RELATED"/>
    <property type="match status" value="1"/>
</dbReference>
<dbReference type="EMBL" id="RWGY01000655">
    <property type="protein sequence ID" value="TVT99943.1"/>
    <property type="molecule type" value="Genomic_DNA"/>
</dbReference>
<feature type="region of interest" description="Disordered" evidence="1">
    <location>
        <begin position="328"/>
        <end position="383"/>
    </location>
</feature>